<evidence type="ECO:0000256" key="1">
    <source>
        <dbReference type="ARBA" id="ARBA00009108"/>
    </source>
</evidence>
<dbReference type="Proteomes" id="UP000029050">
    <property type="component" value="Unassembled WGS sequence"/>
</dbReference>
<accession>A0A087CCY6</accession>
<dbReference type="GeneID" id="98300727"/>
<dbReference type="Gene3D" id="3.30.70.1880">
    <property type="entry name" value="Protein of unknown function DUF881"/>
    <property type="match status" value="1"/>
</dbReference>
<organism evidence="4 5">
    <name type="scientific">Bifidobacterium psychraerophilum</name>
    <dbReference type="NCBI Taxonomy" id="218140"/>
    <lineage>
        <taxon>Bacteria</taxon>
        <taxon>Bacillati</taxon>
        <taxon>Actinomycetota</taxon>
        <taxon>Actinomycetes</taxon>
        <taxon>Bifidobacteriales</taxon>
        <taxon>Bifidobacteriaceae</taxon>
        <taxon>Bifidobacterium</taxon>
    </lineage>
</organism>
<dbReference type="RefSeq" id="WP_033496439.1">
    <property type="nucleotide sequence ID" value="NZ_BAABVZ010000003.1"/>
</dbReference>
<gene>
    <name evidence="4" type="ORF">BPSY_1541</name>
</gene>
<evidence type="ECO:0008006" key="6">
    <source>
        <dbReference type="Google" id="ProtNLM"/>
    </source>
</evidence>
<reference evidence="4 5" key="1">
    <citation type="submission" date="2014-03" db="EMBL/GenBank/DDBJ databases">
        <title>Genomics of Bifidobacteria.</title>
        <authorList>
            <person name="Ventura M."/>
            <person name="Milani C."/>
            <person name="Lugli G.A."/>
        </authorList>
    </citation>
    <scope>NUCLEOTIDE SEQUENCE [LARGE SCALE GENOMIC DNA]</scope>
    <source>
        <strain evidence="4 5">LMG 21775</strain>
    </source>
</reference>
<name>A0A087CCY6_9BIFI</name>
<evidence type="ECO:0000313" key="5">
    <source>
        <dbReference type="Proteomes" id="UP000029050"/>
    </source>
</evidence>
<dbReference type="AlphaFoldDB" id="A0A087CCY6"/>
<feature type="transmembrane region" description="Helical" evidence="3">
    <location>
        <begin position="92"/>
        <end position="113"/>
    </location>
</feature>
<dbReference type="EMBL" id="JGZI01000010">
    <property type="protein sequence ID" value="KFI81136.1"/>
    <property type="molecule type" value="Genomic_DNA"/>
</dbReference>
<feature type="compositionally biased region" description="Low complexity" evidence="2">
    <location>
        <begin position="195"/>
        <end position="207"/>
    </location>
</feature>
<dbReference type="InterPro" id="IPR010273">
    <property type="entry name" value="DUF881"/>
</dbReference>
<sequence>MSEELHMPLSFEVSADRVPLHRRAVFSKSVFSITSWSIGQVSRDSMTGTMRRRKLADESLRLIDDLTNRPVDPMFEDALLTPNEQRSRLSIWSGRVVVFVITLAVGFAGCLIIRDLHQDTRQKVRQELIAQIDYASSRSDNLSTSIDGLRNQIDKLSTEVGGGKQSAEVTREGILNGTTAVKGPGISVTLTDPLAASDDGTASGSSGQNDSSQIRIVSDRDLQTFVSKLWAAGAEAIAINGNRIGVQTSVRTAGSTVLVGVESVQSPYTIEAIGDSSALKKAMSSSTESNLYATLKQAGIYPQVSTKDTITMDAAGSPDLSYAKGEE</sequence>
<keyword evidence="5" id="KW-1185">Reference proteome</keyword>
<dbReference type="eggNOG" id="COG3879">
    <property type="taxonomic scope" value="Bacteria"/>
</dbReference>
<feature type="region of interest" description="Disordered" evidence="2">
    <location>
        <begin position="193"/>
        <end position="212"/>
    </location>
</feature>
<comment type="similarity">
    <text evidence="1">Belongs to the UPF0749 family.</text>
</comment>
<comment type="caution">
    <text evidence="4">The sequence shown here is derived from an EMBL/GenBank/DDBJ whole genome shotgun (WGS) entry which is preliminary data.</text>
</comment>
<dbReference type="Pfam" id="PF05949">
    <property type="entry name" value="DUF881"/>
    <property type="match status" value="1"/>
</dbReference>
<evidence type="ECO:0000256" key="3">
    <source>
        <dbReference type="SAM" id="Phobius"/>
    </source>
</evidence>
<evidence type="ECO:0000256" key="2">
    <source>
        <dbReference type="SAM" id="MobiDB-lite"/>
    </source>
</evidence>
<keyword evidence="3" id="KW-0472">Membrane</keyword>
<protein>
    <recommendedName>
        <fullName evidence="6">DUF881 domain-containing protein</fullName>
    </recommendedName>
</protein>
<dbReference type="OrthoDB" id="3218134at2"/>
<keyword evidence="3" id="KW-0812">Transmembrane</keyword>
<proteinExistence type="inferred from homology"/>
<dbReference type="STRING" id="218140.BPSY_1541"/>
<dbReference type="PANTHER" id="PTHR37313:SF1">
    <property type="entry name" value="UPF0749 PROTEIN RV1823"/>
    <property type="match status" value="1"/>
</dbReference>
<evidence type="ECO:0000313" key="4">
    <source>
        <dbReference type="EMBL" id="KFI81136.1"/>
    </source>
</evidence>
<dbReference type="PANTHER" id="PTHR37313">
    <property type="entry name" value="UPF0749 PROTEIN RV1825"/>
    <property type="match status" value="1"/>
</dbReference>
<keyword evidence="3" id="KW-1133">Transmembrane helix</keyword>
<dbReference type="GO" id="GO:0005886">
    <property type="term" value="C:plasma membrane"/>
    <property type="evidence" value="ECO:0007669"/>
    <property type="project" value="TreeGrafter"/>
</dbReference>